<evidence type="ECO:0000259" key="2">
    <source>
        <dbReference type="Pfam" id="PF03413"/>
    </source>
</evidence>
<dbReference type="Pfam" id="PF03413">
    <property type="entry name" value="PepSY"/>
    <property type="match status" value="1"/>
</dbReference>
<gene>
    <name evidence="3" type="ORF">SAMN05421647_103296</name>
</gene>
<dbReference type="Gene3D" id="3.10.450.40">
    <property type="match status" value="1"/>
</dbReference>
<evidence type="ECO:0000313" key="4">
    <source>
        <dbReference type="Proteomes" id="UP000186895"/>
    </source>
</evidence>
<name>A0A1N6RFI6_9GAMM</name>
<protein>
    <submittedName>
        <fullName evidence="3">Uncharacterized membrane protein YkoI</fullName>
    </submittedName>
</protein>
<dbReference type="RefSeq" id="WP_237708656.1">
    <property type="nucleotide sequence ID" value="NZ_FTMN01000003.1"/>
</dbReference>
<keyword evidence="1" id="KW-0732">Signal</keyword>
<accession>A0A1N6RFI6</accession>
<dbReference type="STRING" id="49186.SAMN05421647_103296"/>
<feature type="signal peptide" evidence="1">
    <location>
        <begin position="1"/>
        <end position="25"/>
    </location>
</feature>
<dbReference type="Proteomes" id="UP000186895">
    <property type="component" value="Unassembled WGS sequence"/>
</dbReference>
<dbReference type="InterPro" id="IPR025711">
    <property type="entry name" value="PepSY"/>
</dbReference>
<evidence type="ECO:0000256" key="1">
    <source>
        <dbReference type="SAM" id="SignalP"/>
    </source>
</evidence>
<keyword evidence="4" id="KW-1185">Reference proteome</keyword>
<reference evidence="3 4" key="1">
    <citation type="submission" date="2017-01" db="EMBL/GenBank/DDBJ databases">
        <authorList>
            <person name="Mah S.A."/>
            <person name="Swanson W.J."/>
            <person name="Moy G.W."/>
            <person name="Vacquier V.D."/>
        </authorList>
    </citation>
    <scope>NUCLEOTIDE SEQUENCE [LARGE SCALE GENOMIC DNA]</scope>
    <source>
        <strain evidence="3 4">DSM 7027</strain>
    </source>
</reference>
<dbReference type="EMBL" id="FTMN01000003">
    <property type="protein sequence ID" value="SIQ27442.1"/>
    <property type="molecule type" value="Genomic_DNA"/>
</dbReference>
<feature type="chain" id="PRO_5013134042" evidence="1">
    <location>
        <begin position="26"/>
        <end position="106"/>
    </location>
</feature>
<dbReference type="AlphaFoldDB" id="A0A1N6RFI6"/>
<sequence>MSRFTRHLSVLALSSGLLFSLAASASRDLDQDEVMQLVREGKIRPLTELMALNPDRFSGHLLDVEVEYENGRLVYEIEILDDAGNVREFYLDPVTGAILKEEIEDD</sequence>
<feature type="domain" description="PepSY" evidence="2">
    <location>
        <begin position="56"/>
        <end position="102"/>
    </location>
</feature>
<evidence type="ECO:0000313" key="3">
    <source>
        <dbReference type="EMBL" id="SIQ27442.1"/>
    </source>
</evidence>
<dbReference type="eggNOG" id="COG3212">
    <property type="taxonomic scope" value="Bacteria"/>
</dbReference>
<organism evidence="3 4">
    <name type="scientific">Marinobacterium stanieri</name>
    <dbReference type="NCBI Taxonomy" id="49186"/>
    <lineage>
        <taxon>Bacteria</taxon>
        <taxon>Pseudomonadati</taxon>
        <taxon>Pseudomonadota</taxon>
        <taxon>Gammaproteobacteria</taxon>
        <taxon>Oceanospirillales</taxon>
        <taxon>Oceanospirillaceae</taxon>
        <taxon>Marinobacterium</taxon>
    </lineage>
</organism>
<proteinExistence type="predicted"/>